<accession>A0ABP0CL14</accession>
<feature type="domain" description="2EXR" evidence="2">
    <location>
        <begin position="5"/>
        <end position="95"/>
    </location>
</feature>
<dbReference type="EMBL" id="CAWUHD010000104">
    <property type="protein sequence ID" value="CAK7231755.1"/>
    <property type="molecule type" value="Genomic_DNA"/>
</dbReference>
<feature type="compositionally biased region" description="Polar residues" evidence="1">
    <location>
        <begin position="245"/>
        <end position="256"/>
    </location>
</feature>
<keyword evidence="4" id="KW-1185">Reference proteome</keyword>
<name>A0ABP0CL14_9PEZI</name>
<feature type="region of interest" description="Disordered" evidence="1">
    <location>
        <begin position="230"/>
        <end position="285"/>
    </location>
</feature>
<gene>
    <name evidence="3" type="ORF">SEUCBS140593_008033</name>
</gene>
<dbReference type="Proteomes" id="UP001642482">
    <property type="component" value="Unassembled WGS sequence"/>
</dbReference>
<sequence>MPKEFPKFMLLPGELRTMIWKYALPEPRVYEVMDVPSAKTKMKPTEGLMFANVHHEPPPSLAAVCRESRGIVLFHYKKLTFGLTTKYIDLSRDLLLLEPYLQLRRLHRTLNFLSRIPLVQENMTGLALGTSYGVNVGICHPVVSWTASNKNMSKLLTALAEFPELKSLLFVVHQEFQFEFDDFLPPNTAAARGEPQHSPMSTHPAHPPPGPGVYSTHSYPVDMLSLQPSLSQQSFSSSSSSLSSATPSPIMQQRSLPSIPPPPAFPPVVHHAQATPAPQPAAPQALRSQVVHQAYRFGFDIESNINHQPRRPHLNQLLFYPLQNNRDGAPHEEDWETLLNANTNEHNADYEDDAMGSNLFPRNDEWSRFIQTFQRKAVAAIHESVAKGNGQSPLCVDKTAIETSQTDLYAFGPARSNGSGNGLSSTTDKKHNQKCVGNNNHSGSSYGGSYSYNNFRSLHGGNYSGVRKNTTARNQQPRYTLKHKLPSIKGVSLLWRYTR</sequence>
<comment type="caution">
    <text evidence="3">The sequence shown here is derived from an EMBL/GenBank/DDBJ whole genome shotgun (WGS) entry which is preliminary data.</text>
</comment>
<proteinExistence type="predicted"/>
<evidence type="ECO:0000313" key="4">
    <source>
        <dbReference type="Proteomes" id="UP001642482"/>
    </source>
</evidence>
<feature type="compositionally biased region" description="Low complexity" evidence="1">
    <location>
        <begin position="416"/>
        <end position="425"/>
    </location>
</feature>
<protein>
    <recommendedName>
        <fullName evidence="2">2EXR domain-containing protein</fullName>
    </recommendedName>
</protein>
<feature type="region of interest" description="Disordered" evidence="1">
    <location>
        <begin position="411"/>
        <end position="443"/>
    </location>
</feature>
<reference evidence="3 4" key="1">
    <citation type="submission" date="2024-01" db="EMBL/GenBank/DDBJ databases">
        <authorList>
            <person name="Allen C."/>
            <person name="Tagirdzhanova G."/>
        </authorList>
    </citation>
    <scope>NUCLEOTIDE SEQUENCE [LARGE SCALE GENOMIC DNA]</scope>
</reference>
<evidence type="ECO:0000313" key="3">
    <source>
        <dbReference type="EMBL" id="CAK7231755.1"/>
    </source>
</evidence>
<organism evidence="3 4">
    <name type="scientific">Sporothrix eucalyptigena</name>
    <dbReference type="NCBI Taxonomy" id="1812306"/>
    <lineage>
        <taxon>Eukaryota</taxon>
        <taxon>Fungi</taxon>
        <taxon>Dikarya</taxon>
        <taxon>Ascomycota</taxon>
        <taxon>Pezizomycotina</taxon>
        <taxon>Sordariomycetes</taxon>
        <taxon>Sordariomycetidae</taxon>
        <taxon>Ophiostomatales</taxon>
        <taxon>Ophiostomataceae</taxon>
        <taxon>Sporothrix</taxon>
    </lineage>
</organism>
<dbReference type="PANTHER" id="PTHR35910:SF6">
    <property type="entry name" value="2EXR DOMAIN-CONTAINING PROTEIN"/>
    <property type="match status" value="1"/>
</dbReference>
<dbReference type="InterPro" id="IPR045518">
    <property type="entry name" value="2EXR"/>
</dbReference>
<feature type="region of interest" description="Disordered" evidence="1">
    <location>
        <begin position="187"/>
        <end position="218"/>
    </location>
</feature>
<evidence type="ECO:0000256" key="1">
    <source>
        <dbReference type="SAM" id="MobiDB-lite"/>
    </source>
</evidence>
<dbReference type="PANTHER" id="PTHR35910">
    <property type="entry name" value="2EXR DOMAIN-CONTAINING PROTEIN"/>
    <property type="match status" value="1"/>
</dbReference>
<dbReference type="Pfam" id="PF20150">
    <property type="entry name" value="2EXR"/>
    <property type="match status" value="1"/>
</dbReference>
<feature type="compositionally biased region" description="Low complexity" evidence="1">
    <location>
        <begin position="230"/>
        <end position="244"/>
    </location>
</feature>
<evidence type="ECO:0000259" key="2">
    <source>
        <dbReference type="Pfam" id="PF20150"/>
    </source>
</evidence>